<name>A0A1I7SB37_BURXY</name>
<protein>
    <submittedName>
        <fullName evidence="2">Uncharacterized protein</fullName>
    </submittedName>
</protein>
<dbReference type="WBParaSite" id="BXY_1023400.1">
    <property type="protein sequence ID" value="BXY_1023400.1"/>
    <property type="gene ID" value="BXY_1023400"/>
</dbReference>
<reference evidence="2" key="1">
    <citation type="submission" date="2016-11" db="UniProtKB">
        <authorList>
            <consortium name="WormBaseParasite"/>
        </authorList>
    </citation>
    <scope>IDENTIFICATION</scope>
</reference>
<sequence>MEVTEIPPTNCQQIVDEIDNDLRFIATSNILKLYLAGGLLGVEFKLFLVKNEEFRHYLVYELALGTKLSIRHECNTKDQNFVKTSTFALLSHLQATFEKFDGFTSVCTRDDIREAADEYFNSINSHPFFATDLPNWVFYFDDNQVEKLMKTSLELPEGYEFSKLRPEDAVEVVNDTLYTTKSDEKFIELGVRPFKAVSTNRPRVIGMSSRA</sequence>
<dbReference type="AlphaFoldDB" id="A0A1I7SB37"/>
<accession>A0A1I7SB37</accession>
<evidence type="ECO:0000313" key="1">
    <source>
        <dbReference type="Proteomes" id="UP000095284"/>
    </source>
</evidence>
<dbReference type="Proteomes" id="UP000095284">
    <property type="component" value="Unplaced"/>
</dbReference>
<organism evidence="1 2">
    <name type="scientific">Bursaphelenchus xylophilus</name>
    <name type="common">Pinewood nematode worm</name>
    <name type="synonym">Aphelenchoides xylophilus</name>
    <dbReference type="NCBI Taxonomy" id="6326"/>
    <lineage>
        <taxon>Eukaryota</taxon>
        <taxon>Metazoa</taxon>
        <taxon>Ecdysozoa</taxon>
        <taxon>Nematoda</taxon>
        <taxon>Chromadorea</taxon>
        <taxon>Rhabditida</taxon>
        <taxon>Tylenchina</taxon>
        <taxon>Tylenchomorpha</taxon>
        <taxon>Aphelenchoidea</taxon>
        <taxon>Aphelenchoididae</taxon>
        <taxon>Bursaphelenchus</taxon>
    </lineage>
</organism>
<proteinExistence type="predicted"/>
<evidence type="ECO:0000313" key="2">
    <source>
        <dbReference type="WBParaSite" id="BXY_1023400.1"/>
    </source>
</evidence>